<name>A0A0F9EWF2_9ZZZZ</name>
<proteinExistence type="predicted"/>
<reference evidence="1" key="1">
    <citation type="journal article" date="2015" name="Nature">
        <title>Complex archaea that bridge the gap between prokaryotes and eukaryotes.</title>
        <authorList>
            <person name="Spang A."/>
            <person name="Saw J.H."/>
            <person name="Jorgensen S.L."/>
            <person name="Zaremba-Niedzwiedzka K."/>
            <person name="Martijn J."/>
            <person name="Lind A.E."/>
            <person name="van Eijk R."/>
            <person name="Schleper C."/>
            <person name="Guy L."/>
            <person name="Ettema T.J."/>
        </authorList>
    </citation>
    <scope>NUCLEOTIDE SEQUENCE</scope>
</reference>
<accession>A0A0F9EWF2</accession>
<dbReference type="EMBL" id="LAZR01025852">
    <property type="protein sequence ID" value="KKL70596.1"/>
    <property type="molecule type" value="Genomic_DNA"/>
</dbReference>
<gene>
    <name evidence="1" type="ORF">LCGC14_2103310</name>
</gene>
<evidence type="ECO:0000313" key="1">
    <source>
        <dbReference type="EMBL" id="KKL70596.1"/>
    </source>
</evidence>
<organism evidence="1">
    <name type="scientific">marine sediment metagenome</name>
    <dbReference type="NCBI Taxonomy" id="412755"/>
    <lineage>
        <taxon>unclassified sequences</taxon>
        <taxon>metagenomes</taxon>
        <taxon>ecological metagenomes</taxon>
    </lineage>
</organism>
<comment type="caution">
    <text evidence="1">The sequence shown here is derived from an EMBL/GenBank/DDBJ whole genome shotgun (WGS) entry which is preliminary data.</text>
</comment>
<protein>
    <submittedName>
        <fullName evidence="1">Uncharacterized protein</fullName>
    </submittedName>
</protein>
<sequence length="149" mass="16807">MTLARRAARTDDNHQELVRYMGRIGFEVVGIREPVDIVASVRSYPAVAVFAEIKNPEQSPSRRRLKLSQMKFYSIWPGYFTVLQTIHDCKLLLQAIRAGTAGSTCHSQMHSYFKQCYGGVPLDLITGGKHAYWHNWILENGGARVVKGV</sequence>
<dbReference type="AlphaFoldDB" id="A0A0F9EWF2"/>